<dbReference type="RefSeq" id="WP_372268559.1">
    <property type="nucleotide sequence ID" value="NZ_JBFRUW010000132.1"/>
</dbReference>
<dbReference type="GO" id="GO:0005524">
    <property type="term" value="F:ATP binding"/>
    <property type="evidence" value="ECO:0007669"/>
    <property type="project" value="UniProtKB-KW"/>
</dbReference>
<dbReference type="InterPro" id="IPR027417">
    <property type="entry name" value="P-loop_NTPase"/>
</dbReference>
<protein>
    <submittedName>
        <fullName evidence="1">ATP-binding protein</fullName>
    </submittedName>
</protein>
<keyword evidence="1" id="KW-0547">Nucleotide-binding</keyword>
<reference evidence="1 2" key="1">
    <citation type="journal article" date="2024" name="ISME J.">
        <title>Tailless and filamentous prophages are predominant in marine Vibrio.</title>
        <authorList>
            <person name="Steensen K."/>
            <person name="Seneca J."/>
            <person name="Bartlau N."/>
            <person name="Yu X.A."/>
            <person name="Hussain F.A."/>
            <person name="Polz M.F."/>
        </authorList>
    </citation>
    <scope>NUCLEOTIDE SEQUENCE [LARGE SCALE GENOMIC DNA]</scope>
    <source>
        <strain evidence="1 2">10N.222.51.A1</strain>
    </source>
</reference>
<keyword evidence="1" id="KW-0067">ATP-binding</keyword>
<keyword evidence="2" id="KW-1185">Reference proteome</keyword>
<dbReference type="SUPFAM" id="SSF52540">
    <property type="entry name" value="P-loop containing nucleoside triphosphate hydrolases"/>
    <property type="match status" value="1"/>
</dbReference>
<proteinExistence type="predicted"/>
<evidence type="ECO:0000313" key="1">
    <source>
        <dbReference type="EMBL" id="MFA0570813.1"/>
    </source>
</evidence>
<organism evidence="1 2">
    <name type="scientific">Vibrio gallaecicus</name>
    <dbReference type="NCBI Taxonomy" id="552386"/>
    <lineage>
        <taxon>Bacteria</taxon>
        <taxon>Pseudomonadati</taxon>
        <taxon>Pseudomonadota</taxon>
        <taxon>Gammaproteobacteria</taxon>
        <taxon>Vibrionales</taxon>
        <taxon>Vibrionaceae</taxon>
        <taxon>Vibrio</taxon>
    </lineage>
</organism>
<dbReference type="EMBL" id="JBFRUW010000132">
    <property type="protein sequence ID" value="MFA0570813.1"/>
    <property type="molecule type" value="Genomic_DNA"/>
</dbReference>
<comment type="caution">
    <text evidence="1">The sequence shown here is derived from an EMBL/GenBank/DDBJ whole genome shotgun (WGS) entry which is preliminary data.</text>
</comment>
<evidence type="ECO:0000313" key="2">
    <source>
        <dbReference type="Proteomes" id="UP001570417"/>
    </source>
</evidence>
<sequence length="144" mass="16188">MRNNQLIYALYGAGNTGKTTTLRLLGKKLEEVAISSCAIPEKGDFSTIFDIRGVRVAITSAGDNEHEIRTGLETLNEHGPFDILFCASRTRGQTTHYLMDIFKEQNLRWVDNMYVSNSNESHVQLCNEAVANFLFSSLLIELRT</sequence>
<gene>
    <name evidence="1" type="ORF">AB4566_21420</name>
</gene>
<accession>A0ABV4NHP6</accession>
<name>A0ABV4NHP6_9VIBR</name>
<dbReference type="Proteomes" id="UP001570417">
    <property type="component" value="Unassembled WGS sequence"/>
</dbReference>